<organism evidence="2 3">
    <name type="scientific">Clathrospora elynae</name>
    <dbReference type="NCBI Taxonomy" id="706981"/>
    <lineage>
        <taxon>Eukaryota</taxon>
        <taxon>Fungi</taxon>
        <taxon>Dikarya</taxon>
        <taxon>Ascomycota</taxon>
        <taxon>Pezizomycotina</taxon>
        <taxon>Dothideomycetes</taxon>
        <taxon>Pleosporomycetidae</taxon>
        <taxon>Pleosporales</taxon>
        <taxon>Diademaceae</taxon>
        <taxon>Clathrospora</taxon>
    </lineage>
</organism>
<proteinExistence type="predicted"/>
<feature type="region of interest" description="Disordered" evidence="1">
    <location>
        <begin position="1"/>
        <end position="81"/>
    </location>
</feature>
<accession>A0A6A5S8C0</accession>
<feature type="compositionally biased region" description="Basic residues" evidence="1">
    <location>
        <begin position="1"/>
        <end position="11"/>
    </location>
</feature>
<sequence length="115" mass="13410">MERRGNRRRPKKEQGCCLQRRSEMASHPPSPPPQARRIQHSKKDRGGRMVRYCVEPKKKERKQSLLSRHRPNISSFNPPKKSLKLGLQVSSFRRNNAYILSQPNIIIVVSSQDPR</sequence>
<name>A0A6A5S8C0_9PLEO</name>
<evidence type="ECO:0000313" key="3">
    <source>
        <dbReference type="Proteomes" id="UP000800038"/>
    </source>
</evidence>
<dbReference type="EMBL" id="ML976199">
    <property type="protein sequence ID" value="KAF1936282.1"/>
    <property type="molecule type" value="Genomic_DNA"/>
</dbReference>
<dbReference type="AlphaFoldDB" id="A0A6A5S8C0"/>
<reference evidence="2" key="1">
    <citation type="journal article" date="2020" name="Stud. Mycol.">
        <title>101 Dothideomycetes genomes: a test case for predicting lifestyles and emergence of pathogens.</title>
        <authorList>
            <person name="Haridas S."/>
            <person name="Albert R."/>
            <person name="Binder M."/>
            <person name="Bloem J."/>
            <person name="Labutti K."/>
            <person name="Salamov A."/>
            <person name="Andreopoulos B."/>
            <person name="Baker S."/>
            <person name="Barry K."/>
            <person name="Bills G."/>
            <person name="Bluhm B."/>
            <person name="Cannon C."/>
            <person name="Castanera R."/>
            <person name="Culley D."/>
            <person name="Daum C."/>
            <person name="Ezra D."/>
            <person name="Gonzalez J."/>
            <person name="Henrissat B."/>
            <person name="Kuo A."/>
            <person name="Liang C."/>
            <person name="Lipzen A."/>
            <person name="Lutzoni F."/>
            <person name="Magnuson J."/>
            <person name="Mondo S."/>
            <person name="Nolan M."/>
            <person name="Ohm R."/>
            <person name="Pangilinan J."/>
            <person name="Park H.-J."/>
            <person name="Ramirez L."/>
            <person name="Alfaro M."/>
            <person name="Sun H."/>
            <person name="Tritt A."/>
            <person name="Yoshinaga Y."/>
            <person name="Zwiers L.-H."/>
            <person name="Turgeon B."/>
            <person name="Goodwin S."/>
            <person name="Spatafora J."/>
            <person name="Crous P."/>
            <person name="Grigoriev I."/>
        </authorList>
    </citation>
    <scope>NUCLEOTIDE SEQUENCE</scope>
    <source>
        <strain evidence="2">CBS 161.51</strain>
    </source>
</reference>
<evidence type="ECO:0000313" key="2">
    <source>
        <dbReference type="EMBL" id="KAF1936282.1"/>
    </source>
</evidence>
<dbReference type="Proteomes" id="UP000800038">
    <property type="component" value="Unassembled WGS sequence"/>
</dbReference>
<gene>
    <name evidence="2" type="ORF">EJ02DRAFT_96946</name>
</gene>
<keyword evidence="3" id="KW-1185">Reference proteome</keyword>
<protein>
    <submittedName>
        <fullName evidence="2">Uncharacterized protein</fullName>
    </submittedName>
</protein>
<evidence type="ECO:0000256" key="1">
    <source>
        <dbReference type="SAM" id="MobiDB-lite"/>
    </source>
</evidence>